<dbReference type="STRING" id="425264.A0A3G2RZ04"/>
<protein>
    <submittedName>
        <fullName evidence="2">RNA polymerase I-specific transcription initiation factor rrn11</fullName>
    </submittedName>
</protein>
<dbReference type="Pfam" id="PF04090">
    <property type="entry name" value="Rrn11"/>
    <property type="match status" value="1"/>
</dbReference>
<dbReference type="OrthoDB" id="2159786at2759"/>
<dbReference type="GO" id="GO:0001164">
    <property type="term" value="F:RNA polymerase I core promoter sequence-specific DNA binding"/>
    <property type="evidence" value="ECO:0007669"/>
    <property type="project" value="InterPro"/>
</dbReference>
<evidence type="ECO:0000313" key="3">
    <source>
        <dbReference type="Proteomes" id="UP000269793"/>
    </source>
</evidence>
<keyword evidence="2" id="KW-0648">Protein biosynthesis</keyword>
<reference evidence="2 3" key="1">
    <citation type="submission" date="2018-10" db="EMBL/GenBank/DDBJ databases">
        <title>Complete genome sequence of Malassezia restricta CBS 7877.</title>
        <authorList>
            <person name="Morand S.C."/>
            <person name="Bertignac M."/>
            <person name="Iltis A."/>
            <person name="Kolder I."/>
            <person name="Pirovano W."/>
            <person name="Jourdain R."/>
            <person name="Clavaud C."/>
        </authorList>
    </citation>
    <scope>NUCLEOTIDE SEQUENCE [LARGE SCALE GENOMIC DNA]</scope>
    <source>
        <strain evidence="2 3">CBS 7877</strain>
    </source>
</reference>
<accession>A0A3G2RZ04</accession>
<name>A0A3G2RZ04_MALR7</name>
<sequence>MQPAPALFRPPPPYKDDHDITYTHSLPSLTHCAPHTEPFDEKNVSYSALTDQHRQHMRRVHDLLHLSLLRQDHERAVRCFIILLRSQDWRPLELWKLGLRIACMDAHNDAAQKYLLRISRTRTALRPYSLPFLIREWIRNGNYQQAHEELSSIITSFPYRLHPLLHTYLGLLTLYIGHAEPQEYLHDIPHMSTSFIVTPGVRRTARFHFENAVKVAPRYMAYQSALCKHRFTQHFHRLNRLRRRAQQHRVRLWRRLRQFGWVFCDDTAWASQTNQDQEEDSSDSMAELSDSAVLPSSDYFGLELDFPLPSDESDAEPASAGETEVSEGPSLPESATTSRNVTPEPMASSESESDERAIDPDPTFLITVPAVQCSVHMATTCLRWLDESTR</sequence>
<proteinExistence type="predicted"/>
<organism evidence="2 3">
    <name type="scientific">Malassezia restricta (strain ATCC 96810 / NBRC 103918 / CBS 7877)</name>
    <name type="common">Seborrheic dermatitis infection agent</name>
    <dbReference type="NCBI Taxonomy" id="425264"/>
    <lineage>
        <taxon>Eukaryota</taxon>
        <taxon>Fungi</taxon>
        <taxon>Dikarya</taxon>
        <taxon>Basidiomycota</taxon>
        <taxon>Ustilaginomycotina</taxon>
        <taxon>Malasseziomycetes</taxon>
        <taxon>Malasseziales</taxon>
        <taxon>Malasseziaceae</taxon>
        <taxon>Malassezia</taxon>
    </lineage>
</organism>
<keyword evidence="3" id="KW-1185">Reference proteome</keyword>
<dbReference type="Proteomes" id="UP000269793">
    <property type="component" value="Chromosome I"/>
</dbReference>
<evidence type="ECO:0000256" key="1">
    <source>
        <dbReference type="SAM" id="MobiDB-lite"/>
    </source>
</evidence>
<dbReference type="AlphaFoldDB" id="A0A3G2RZ04"/>
<keyword evidence="2" id="KW-0396">Initiation factor</keyword>
<evidence type="ECO:0000313" key="2">
    <source>
        <dbReference type="EMBL" id="AYO41013.1"/>
    </source>
</evidence>
<dbReference type="VEuPathDB" id="FungiDB:DNF11_0063"/>
<feature type="region of interest" description="Disordered" evidence="1">
    <location>
        <begin position="310"/>
        <end position="361"/>
    </location>
</feature>
<gene>
    <name evidence="2" type="primary">rrn11</name>
    <name evidence="2" type="ORF">DNF11_0063</name>
</gene>
<dbReference type="GO" id="GO:0003743">
    <property type="term" value="F:translation initiation factor activity"/>
    <property type="evidence" value="ECO:0007669"/>
    <property type="project" value="UniProtKB-KW"/>
</dbReference>
<dbReference type="EMBL" id="CP033148">
    <property type="protein sequence ID" value="AYO41013.1"/>
    <property type="molecule type" value="Genomic_DNA"/>
</dbReference>
<dbReference type="InterPro" id="IPR007224">
    <property type="entry name" value="TIF_Rrn11"/>
</dbReference>
<dbReference type="GO" id="GO:0001181">
    <property type="term" value="F:RNA polymerase I general transcription initiation factor activity"/>
    <property type="evidence" value="ECO:0007669"/>
    <property type="project" value="InterPro"/>
</dbReference>